<evidence type="ECO:0000256" key="1">
    <source>
        <dbReference type="SAM" id="Phobius"/>
    </source>
</evidence>
<evidence type="ECO:0000313" key="3">
    <source>
        <dbReference type="Proteomes" id="UP000251891"/>
    </source>
</evidence>
<dbReference type="RefSeq" id="WP_111872238.1">
    <property type="nucleotide sequence ID" value="NZ_QLYX01000026.1"/>
</dbReference>
<keyword evidence="1" id="KW-1133">Transmembrane helix</keyword>
<gene>
    <name evidence="2" type="ORF">DPM19_34050</name>
</gene>
<dbReference type="InterPro" id="IPR013901">
    <property type="entry name" value="Anthrone_oxy"/>
</dbReference>
<accession>A0A365GV69</accession>
<reference evidence="2 3" key="1">
    <citation type="submission" date="2018-06" db="EMBL/GenBank/DDBJ databases">
        <title>Actinomadura craniellae sp. nov. isolated from marine sponge Craniella sp.</title>
        <authorList>
            <person name="Li L."/>
            <person name="Xu Q.H."/>
            <person name="Lin H.W."/>
            <person name="Lu Y.H."/>
        </authorList>
    </citation>
    <scope>NUCLEOTIDE SEQUENCE [LARGE SCALE GENOMIC DNA]</scope>
    <source>
        <strain evidence="2 3">LHW63021</strain>
    </source>
</reference>
<organism evidence="2 3">
    <name type="scientific">Actinomadura craniellae</name>
    <dbReference type="NCBI Taxonomy" id="2231787"/>
    <lineage>
        <taxon>Bacteria</taxon>
        <taxon>Bacillati</taxon>
        <taxon>Actinomycetota</taxon>
        <taxon>Actinomycetes</taxon>
        <taxon>Streptosporangiales</taxon>
        <taxon>Thermomonosporaceae</taxon>
        <taxon>Actinomadura</taxon>
    </lineage>
</organism>
<dbReference type="Pfam" id="PF08592">
    <property type="entry name" value="Anthrone_oxy"/>
    <property type="match status" value="1"/>
</dbReference>
<feature type="transmembrane region" description="Helical" evidence="1">
    <location>
        <begin position="133"/>
        <end position="152"/>
    </location>
</feature>
<sequence length="155" mass="16715">MSLALTLSRTVASLLLGLYAGGVFFVVIAPSLLDLPGPAYARYWQALNLDYGRAMPPLLLTALAALAATVFLSRHHGGLVLGLGVTALVLVVLTVVVTLAFMEPLNQTANSWNLDQLPADWRDVQRQWSNWHLVRTVAAVAAFGCLLAAHALDRR</sequence>
<dbReference type="EMBL" id="QLYX01000026">
    <property type="protein sequence ID" value="RAY10681.1"/>
    <property type="molecule type" value="Genomic_DNA"/>
</dbReference>
<keyword evidence="1" id="KW-0812">Transmembrane</keyword>
<comment type="caution">
    <text evidence="2">The sequence shown here is derived from an EMBL/GenBank/DDBJ whole genome shotgun (WGS) entry which is preliminary data.</text>
</comment>
<proteinExistence type="predicted"/>
<keyword evidence="3" id="KW-1185">Reference proteome</keyword>
<dbReference type="OrthoDB" id="4251131at2"/>
<feature type="transmembrane region" description="Helical" evidence="1">
    <location>
        <begin position="12"/>
        <end position="33"/>
    </location>
</feature>
<protein>
    <submittedName>
        <fullName evidence="2">DUF1772 domain-containing protein</fullName>
    </submittedName>
</protein>
<dbReference type="Proteomes" id="UP000251891">
    <property type="component" value="Unassembled WGS sequence"/>
</dbReference>
<feature type="transmembrane region" description="Helical" evidence="1">
    <location>
        <begin position="53"/>
        <end position="72"/>
    </location>
</feature>
<evidence type="ECO:0000313" key="2">
    <source>
        <dbReference type="EMBL" id="RAY10681.1"/>
    </source>
</evidence>
<dbReference type="AlphaFoldDB" id="A0A365GV69"/>
<feature type="transmembrane region" description="Helical" evidence="1">
    <location>
        <begin position="79"/>
        <end position="102"/>
    </location>
</feature>
<name>A0A365GV69_9ACTN</name>
<keyword evidence="1" id="KW-0472">Membrane</keyword>